<name>A0A7J8ALR5_MYOMY</name>
<protein>
    <submittedName>
        <fullName evidence="1">Uncharacterized protein</fullName>
    </submittedName>
</protein>
<evidence type="ECO:0000313" key="1">
    <source>
        <dbReference type="EMBL" id="KAF6387384.1"/>
    </source>
</evidence>
<dbReference type="Proteomes" id="UP000527355">
    <property type="component" value="Unassembled WGS sequence"/>
</dbReference>
<accession>A0A7J8ALR5</accession>
<comment type="caution">
    <text evidence="1">The sequence shown here is derived from an EMBL/GenBank/DDBJ whole genome shotgun (WGS) entry which is preliminary data.</text>
</comment>
<reference evidence="1 2" key="1">
    <citation type="journal article" date="2020" name="Nature">
        <title>Six reference-quality genomes reveal evolution of bat adaptations.</title>
        <authorList>
            <person name="Jebb D."/>
            <person name="Huang Z."/>
            <person name="Pippel M."/>
            <person name="Hughes G.M."/>
            <person name="Lavrichenko K."/>
            <person name="Devanna P."/>
            <person name="Winkler S."/>
            <person name="Jermiin L.S."/>
            <person name="Skirmuntt E.C."/>
            <person name="Katzourakis A."/>
            <person name="Burkitt-Gray L."/>
            <person name="Ray D.A."/>
            <person name="Sullivan K.A.M."/>
            <person name="Roscito J.G."/>
            <person name="Kirilenko B.M."/>
            <person name="Davalos L.M."/>
            <person name="Corthals A.P."/>
            <person name="Power M.L."/>
            <person name="Jones G."/>
            <person name="Ransome R.D."/>
            <person name="Dechmann D.K.N."/>
            <person name="Locatelli A.G."/>
            <person name="Puechmaille S.J."/>
            <person name="Fedrigo O."/>
            <person name="Jarvis E.D."/>
            <person name="Hiller M."/>
            <person name="Vernes S.C."/>
            <person name="Myers E.W."/>
            <person name="Teeling E.C."/>
        </authorList>
    </citation>
    <scope>NUCLEOTIDE SEQUENCE [LARGE SCALE GENOMIC DNA]</scope>
    <source>
        <strain evidence="1">MMyoMyo1</strain>
        <tissue evidence="1">Flight muscle</tissue>
    </source>
</reference>
<sequence length="135" mass="14160">MVPMSLQPCSPGSVDMPWPSSSSCSCLNWASTSSFFCSASCRALSAASARSFASLASRCQASQACFTCCQDSSHCLIFLLASFSCRLTCASSAPFGLALAVDVGPAFRMGHGLGEKLPETKSQMLPGTPFKPREL</sequence>
<organism evidence="1 2">
    <name type="scientific">Myotis myotis</name>
    <name type="common">Greater mouse-eared bat</name>
    <name type="synonym">Vespertilio myotis</name>
    <dbReference type="NCBI Taxonomy" id="51298"/>
    <lineage>
        <taxon>Eukaryota</taxon>
        <taxon>Metazoa</taxon>
        <taxon>Chordata</taxon>
        <taxon>Craniata</taxon>
        <taxon>Vertebrata</taxon>
        <taxon>Euteleostomi</taxon>
        <taxon>Mammalia</taxon>
        <taxon>Eutheria</taxon>
        <taxon>Laurasiatheria</taxon>
        <taxon>Chiroptera</taxon>
        <taxon>Yangochiroptera</taxon>
        <taxon>Vespertilionidae</taxon>
        <taxon>Myotis</taxon>
    </lineage>
</organism>
<evidence type="ECO:0000313" key="2">
    <source>
        <dbReference type="Proteomes" id="UP000527355"/>
    </source>
</evidence>
<proteinExistence type="predicted"/>
<keyword evidence="2" id="KW-1185">Reference proteome</keyword>
<dbReference type="EMBL" id="JABWUV010000001">
    <property type="protein sequence ID" value="KAF6387384.1"/>
    <property type="molecule type" value="Genomic_DNA"/>
</dbReference>
<dbReference type="AlphaFoldDB" id="A0A7J8ALR5"/>
<gene>
    <name evidence="1" type="ORF">mMyoMyo1_007886</name>
</gene>